<feature type="region of interest" description="Disordered" evidence="1">
    <location>
        <begin position="444"/>
        <end position="490"/>
    </location>
</feature>
<evidence type="ECO:0000256" key="1">
    <source>
        <dbReference type="SAM" id="MobiDB-lite"/>
    </source>
</evidence>
<dbReference type="PANTHER" id="PTHR33371:SF4">
    <property type="entry name" value="INTERMEMBRANE PHOSPHOLIPID TRANSPORT SYSTEM BINDING PROTEIN MLAD"/>
    <property type="match status" value="1"/>
</dbReference>
<keyword evidence="4" id="KW-1185">Reference proteome</keyword>
<evidence type="ECO:0000259" key="2">
    <source>
        <dbReference type="Pfam" id="PF02470"/>
    </source>
</evidence>
<sequence length="490" mass="51960">MRMRLGLFVGATLVVLAVLVVLFGKAPQLFATKLNYTVLFPEAPGLTQGTPIRKSGVRIGEVKQIDLDAATGEVRVHITVDPKHPPRTNEAPTITRGLLNGDTALDFLPKLDTAGQPLPRGDDIPPGSEIAGVPPITPRSLLTPASGVLSSAQQSLDRVVASFEKIERVAPQLEKTLREYELLGRDVRAFIPEVQKTNKAIQDFVGGAENPAPPPGAISALGPPIDRAEADNLRNTLRDIRSLVATVRPAVDELRGSVKRIEPDVAGAAKAAREALESVNQVLSPENQKEVTALLKNLNAIGLNILKVSGGLQAVLDETEKTIRNFDTRTSAVPDAITELRGVVRPFAARSEALTKDVAETAASLNAVLTDVRGVVQAFARENGTAQRLLTDPTLFNNVDAAAASLARVLARAERIAGDLEVFADKVARRPELIGVGGAVRPSSGLKDSPFAPTPVPPGLPAYRPDWPPAVPATRPAPDGGRGPVQGYRP</sequence>
<reference evidence="3 4" key="1">
    <citation type="submission" date="2019-02" db="EMBL/GenBank/DDBJ databases">
        <title>Deep-cultivation of Planctomycetes and their phenomic and genomic characterization uncovers novel biology.</title>
        <authorList>
            <person name="Wiegand S."/>
            <person name="Jogler M."/>
            <person name="Boedeker C."/>
            <person name="Pinto D."/>
            <person name="Vollmers J."/>
            <person name="Rivas-Marin E."/>
            <person name="Kohn T."/>
            <person name="Peeters S.H."/>
            <person name="Heuer A."/>
            <person name="Rast P."/>
            <person name="Oberbeckmann S."/>
            <person name="Bunk B."/>
            <person name="Jeske O."/>
            <person name="Meyerdierks A."/>
            <person name="Storesund J.E."/>
            <person name="Kallscheuer N."/>
            <person name="Luecker S."/>
            <person name="Lage O.M."/>
            <person name="Pohl T."/>
            <person name="Merkel B.J."/>
            <person name="Hornburger P."/>
            <person name="Mueller R.-W."/>
            <person name="Bruemmer F."/>
            <person name="Labrenz M."/>
            <person name="Spormann A.M."/>
            <person name="Op den Camp H."/>
            <person name="Overmann J."/>
            <person name="Amann R."/>
            <person name="Jetten M.S.M."/>
            <person name="Mascher T."/>
            <person name="Medema M.H."/>
            <person name="Devos D.P."/>
            <person name="Kaster A.-K."/>
            <person name="Ovreas L."/>
            <person name="Rohde M."/>
            <person name="Galperin M.Y."/>
            <person name="Jogler C."/>
        </authorList>
    </citation>
    <scope>NUCLEOTIDE SEQUENCE [LARGE SCALE GENOMIC DNA]</scope>
    <source>
        <strain evidence="3 4">ETA_A1</strain>
    </source>
</reference>
<name>A0A517XTF1_9BACT</name>
<feature type="compositionally biased region" description="Pro residues" evidence="1">
    <location>
        <begin position="452"/>
        <end position="471"/>
    </location>
</feature>
<proteinExistence type="predicted"/>
<evidence type="ECO:0000313" key="3">
    <source>
        <dbReference type="EMBL" id="QDU20810.1"/>
    </source>
</evidence>
<dbReference type="EMBL" id="CP036273">
    <property type="protein sequence ID" value="QDU20810.1"/>
    <property type="molecule type" value="Genomic_DNA"/>
</dbReference>
<dbReference type="KEGG" id="uli:ETAA1_27710"/>
<dbReference type="Pfam" id="PF02470">
    <property type="entry name" value="MlaD"/>
    <property type="match status" value="1"/>
</dbReference>
<organism evidence="3 4">
    <name type="scientific">Urbifossiella limnaea</name>
    <dbReference type="NCBI Taxonomy" id="2528023"/>
    <lineage>
        <taxon>Bacteria</taxon>
        <taxon>Pseudomonadati</taxon>
        <taxon>Planctomycetota</taxon>
        <taxon>Planctomycetia</taxon>
        <taxon>Gemmatales</taxon>
        <taxon>Gemmataceae</taxon>
        <taxon>Urbifossiella</taxon>
    </lineage>
</organism>
<gene>
    <name evidence="3" type="ORF">ETAA1_27710</name>
</gene>
<dbReference type="InterPro" id="IPR003399">
    <property type="entry name" value="Mce/MlaD"/>
</dbReference>
<dbReference type="InterPro" id="IPR052336">
    <property type="entry name" value="MlaD_Phospholipid_Transporter"/>
</dbReference>
<accession>A0A517XTF1</accession>
<dbReference type="Proteomes" id="UP000319576">
    <property type="component" value="Chromosome"/>
</dbReference>
<feature type="domain" description="Mce/MlaD" evidence="2">
    <location>
        <begin position="34"/>
        <end position="107"/>
    </location>
</feature>
<evidence type="ECO:0000313" key="4">
    <source>
        <dbReference type="Proteomes" id="UP000319576"/>
    </source>
</evidence>
<dbReference type="Gene3D" id="1.10.287.950">
    <property type="entry name" value="Methyl-accepting chemotaxis protein"/>
    <property type="match status" value="1"/>
</dbReference>
<protein>
    <submittedName>
        <fullName evidence="3">Mce related protein</fullName>
    </submittedName>
</protein>
<dbReference type="PANTHER" id="PTHR33371">
    <property type="entry name" value="INTERMEMBRANE PHOSPHOLIPID TRANSPORT SYSTEM BINDING PROTEIN MLAD-RELATED"/>
    <property type="match status" value="1"/>
</dbReference>
<dbReference type="AlphaFoldDB" id="A0A517XTF1"/>